<evidence type="ECO:0000313" key="1">
    <source>
        <dbReference type="EMBL" id="RZS55223.1"/>
    </source>
</evidence>
<evidence type="ECO:0000313" key="2">
    <source>
        <dbReference type="Proteomes" id="UP000293519"/>
    </source>
</evidence>
<accession>A0A4Q7LM85</accession>
<dbReference type="EMBL" id="SGWW01000004">
    <property type="protein sequence ID" value="RZS55223.1"/>
    <property type="molecule type" value="Genomic_DNA"/>
</dbReference>
<reference evidence="1 2" key="1">
    <citation type="journal article" date="2015" name="Stand. Genomic Sci.">
        <title>Genomic Encyclopedia of Bacterial and Archaeal Type Strains, Phase III: the genomes of soil and plant-associated and newly described type strains.</title>
        <authorList>
            <person name="Whitman W.B."/>
            <person name="Woyke T."/>
            <person name="Klenk H.P."/>
            <person name="Zhou Y."/>
            <person name="Lilburn T.G."/>
            <person name="Beck B.J."/>
            <person name="De Vos P."/>
            <person name="Vandamme P."/>
            <person name="Eisen J.A."/>
            <person name="Garrity G."/>
            <person name="Hugenholtz P."/>
            <person name="Kyrpides N.C."/>
        </authorList>
    </citation>
    <scope>NUCLEOTIDE SEQUENCE [LARGE SCALE GENOMIC DNA]</scope>
    <source>
        <strain evidence="1 2">CV2</strain>
    </source>
</reference>
<name>A0A4Q7LM85_9MICO</name>
<keyword evidence="2" id="KW-1185">Reference proteome</keyword>
<gene>
    <name evidence="1" type="ORF">EV141_2216</name>
</gene>
<dbReference type="RefSeq" id="WP_130485991.1">
    <property type="nucleotide sequence ID" value="NZ_SGWW01000004.1"/>
</dbReference>
<dbReference type="Proteomes" id="UP000293519">
    <property type="component" value="Unassembled WGS sequence"/>
</dbReference>
<dbReference type="AlphaFoldDB" id="A0A4Q7LM85"/>
<protein>
    <submittedName>
        <fullName evidence="1">Uncharacterized protein</fullName>
    </submittedName>
</protein>
<comment type="caution">
    <text evidence="1">The sequence shown here is derived from an EMBL/GenBank/DDBJ whole genome shotgun (WGS) entry which is preliminary data.</text>
</comment>
<proteinExistence type="predicted"/>
<organism evidence="1 2">
    <name type="scientific">Microcella putealis</name>
    <dbReference type="NCBI Taxonomy" id="337005"/>
    <lineage>
        <taxon>Bacteria</taxon>
        <taxon>Bacillati</taxon>
        <taxon>Actinomycetota</taxon>
        <taxon>Actinomycetes</taxon>
        <taxon>Micrococcales</taxon>
        <taxon>Microbacteriaceae</taxon>
        <taxon>Microcella</taxon>
    </lineage>
</organism>
<sequence>MSTLLHSVEVDFQTDFAIFSALDTLEAPVDRGTFATAGEGWVIASTGTKYARVHAVAERWSAAPPAATGWEDTDELPFCATTGSLRLGGFDEFSDPLNLDGFGWGRVQVCARGRHRYHYSSWVDVDAMPPEEWLLRFFPVLGEPDPLAGPPRILGGAVDPHDEVRLLANDLQAAAHVVSDAGLTTTFERLAERLAARLEAVGAALTELVMSGRAHIEFVSGRDTLAPDEPFVLRAQRPQGLLVLP</sequence>